<sequence length="72" mass="7879">MAGGKDFLRCANRSIVSFGSANDGCTLTSPLDSRTAEREEEETKKKGEFCRDCLVYGGSSNGKGFWILPNRI</sequence>
<organism evidence="1 2">
    <name type="scientific">Caerostris extrusa</name>
    <name type="common">Bark spider</name>
    <name type="synonym">Caerostris bankana</name>
    <dbReference type="NCBI Taxonomy" id="172846"/>
    <lineage>
        <taxon>Eukaryota</taxon>
        <taxon>Metazoa</taxon>
        <taxon>Ecdysozoa</taxon>
        <taxon>Arthropoda</taxon>
        <taxon>Chelicerata</taxon>
        <taxon>Arachnida</taxon>
        <taxon>Araneae</taxon>
        <taxon>Araneomorphae</taxon>
        <taxon>Entelegynae</taxon>
        <taxon>Araneoidea</taxon>
        <taxon>Araneidae</taxon>
        <taxon>Caerostris</taxon>
    </lineage>
</organism>
<comment type="caution">
    <text evidence="1">The sequence shown here is derived from an EMBL/GenBank/DDBJ whole genome shotgun (WGS) entry which is preliminary data.</text>
</comment>
<accession>A0AAV4NPJ1</accession>
<name>A0AAV4NPJ1_CAEEX</name>
<evidence type="ECO:0000313" key="2">
    <source>
        <dbReference type="Proteomes" id="UP001054945"/>
    </source>
</evidence>
<reference evidence="1 2" key="1">
    <citation type="submission" date="2021-06" db="EMBL/GenBank/DDBJ databases">
        <title>Caerostris extrusa draft genome.</title>
        <authorList>
            <person name="Kono N."/>
            <person name="Arakawa K."/>
        </authorList>
    </citation>
    <scope>NUCLEOTIDE SEQUENCE [LARGE SCALE GENOMIC DNA]</scope>
</reference>
<gene>
    <name evidence="1" type="ORF">CEXT_105331</name>
</gene>
<dbReference type="AlphaFoldDB" id="A0AAV4NPJ1"/>
<dbReference type="EMBL" id="BPLR01003539">
    <property type="protein sequence ID" value="GIX85698.1"/>
    <property type="molecule type" value="Genomic_DNA"/>
</dbReference>
<dbReference type="Proteomes" id="UP001054945">
    <property type="component" value="Unassembled WGS sequence"/>
</dbReference>
<protein>
    <submittedName>
        <fullName evidence="1">Uncharacterized protein</fullName>
    </submittedName>
</protein>
<proteinExistence type="predicted"/>
<evidence type="ECO:0000313" key="1">
    <source>
        <dbReference type="EMBL" id="GIX85698.1"/>
    </source>
</evidence>
<keyword evidence="2" id="KW-1185">Reference proteome</keyword>